<proteinExistence type="predicted"/>
<feature type="region of interest" description="Disordered" evidence="1">
    <location>
        <begin position="84"/>
        <end position="104"/>
    </location>
</feature>
<organism evidence="2 3">
    <name type="scientific">Klebsiella phage vB_KvM-Eowyn</name>
    <dbReference type="NCBI Taxonomy" id="2762819"/>
    <lineage>
        <taxon>Viruses</taxon>
        <taxon>Duplodnaviria</taxon>
        <taxon>Heunggongvirae</taxon>
        <taxon>Uroviricota</taxon>
        <taxon>Caudoviricetes</taxon>
        <taxon>Chimalliviridae</taxon>
        <taxon>Eowynvirus</taxon>
        <taxon>Eowynvirus eowyn</taxon>
    </lineage>
</organism>
<reference evidence="2 3" key="1">
    <citation type="submission" date="2020-09" db="EMBL/GenBank/DDBJ databases">
        <authorList>
            <person name="Jameson E."/>
        </authorList>
    </citation>
    <scope>NUCLEOTIDE SEQUENCE [LARGE SCALE GENOMIC DNA]</scope>
</reference>
<name>A0A7R8MJK0_9CAUD</name>
<evidence type="ECO:0000313" key="3">
    <source>
        <dbReference type="Proteomes" id="UP000596247"/>
    </source>
</evidence>
<evidence type="ECO:0000256" key="1">
    <source>
        <dbReference type="SAM" id="MobiDB-lite"/>
    </source>
</evidence>
<accession>A0A7R8MJK0</accession>
<gene>
    <name evidence="2" type="ORF">LLCLJKAH_00195</name>
</gene>
<keyword evidence="3" id="KW-1185">Reference proteome</keyword>
<dbReference type="Proteomes" id="UP000596247">
    <property type="component" value="Chromosome"/>
</dbReference>
<dbReference type="EMBL" id="LR881104">
    <property type="protein sequence ID" value="CAD5236184.1"/>
    <property type="molecule type" value="Genomic_DNA"/>
</dbReference>
<sequence length="239" mass="25306">MSADEQNVTVSGTDVNVDTAGRLEVSGDHLEVASQGVDVGIAPQSDDKSLTIDVDPFDTDPVGTVNAITDAFRAVNSDAGVDASANATNDATADPTSGEDGLTDEDKEMVSLELTPLDFMIRMLGIDLAMAQIYPEPIYLATDADASDLLAREGLQYSFDANRSLYLCGMADSSIEATLKDPDLRVLALRAIKFKYRRFDQPVDDAVKAVTAALRKQQHDIAAAQAAEAAAHNSVAGPQ</sequence>
<feature type="compositionally biased region" description="Low complexity" evidence="1">
    <location>
        <begin position="84"/>
        <end position="96"/>
    </location>
</feature>
<evidence type="ECO:0000313" key="2">
    <source>
        <dbReference type="EMBL" id="CAD5236184.1"/>
    </source>
</evidence>
<protein>
    <submittedName>
        <fullName evidence="2">Uncharacterized protein</fullName>
    </submittedName>
</protein>